<name>A0A518N734_9GAMM</name>
<dbReference type="InterPro" id="IPR016181">
    <property type="entry name" value="Acyl_CoA_acyltransferase"/>
</dbReference>
<dbReference type="InterPro" id="IPR000182">
    <property type="entry name" value="GNAT_dom"/>
</dbReference>
<proteinExistence type="predicted"/>
<dbReference type="OrthoDB" id="9796171at2"/>
<sequence length="302" mass="32765">MTQAGTFHIQAAGYEEGLTGLRSVREAVFVHEQGVPLALEWDELDPASHHVIARDDAGHAIGTGRLTPTRAIGRMAVLPQWRGRGVGEALLAALVGQARTLGWPEVTLHAQATAIGFYARAGFLPVGGRFQEAGIEHQGMRLLIGALNLVDSRAAAVAATWGVVAGARRRLDLYSRDLDPGLLDQPEIVDAIRRAAAGGECAIRILLQEPEAPQHSLAPLIALGQRLPSAIAFRAVEEQVDRSYPSAFIVNDRGGHFFRPLGHRWEGETRLDGPGRARHLQGVFDPFWERARPCSEYRALGI</sequence>
<protein>
    <submittedName>
        <fullName evidence="4">GNAT family N-acetyltransferase</fullName>
    </submittedName>
</protein>
<dbReference type="Proteomes" id="UP000316584">
    <property type="component" value="Chromosome"/>
</dbReference>
<dbReference type="EMBL" id="CP042218">
    <property type="protein sequence ID" value="QDW67718.1"/>
    <property type="molecule type" value="Genomic_DNA"/>
</dbReference>
<accession>A0A518N734</accession>
<dbReference type="InterPro" id="IPR050832">
    <property type="entry name" value="Bact_Acetyltransf"/>
</dbReference>
<dbReference type="SUPFAM" id="SSF55729">
    <property type="entry name" value="Acyl-CoA N-acyltransferases (Nat)"/>
    <property type="match status" value="1"/>
</dbReference>
<dbReference type="PROSITE" id="PS51186">
    <property type="entry name" value="GNAT"/>
    <property type="match status" value="1"/>
</dbReference>
<dbReference type="KEGG" id="lug:FPZ22_13235"/>
<evidence type="ECO:0000313" key="4">
    <source>
        <dbReference type="EMBL" id="QDW67718.1"/>
    </source>
</evidence>
<dbReference type="InterPro" id="IPR057691">
    <property type="entry name" value="DUF7931"/>
</dbReference>
<dbReference type="Gene3D" id="3.40.630.30">
    <property type="match status" value="1"/>
</dbReference>
<evidence type="ECO:0000313" key="5">
    <source>
        <dbReference type="Proteomes" id="UP000316584"/>
    </source>
</evidence>
<dbReference type="AlphaFoldDB" id="A0A518N734"/>
<dbReference type="GO" id="GO:0016747">
    <property type="term" value="F:acyltransferase activity, transferring groups other than amino-acyl groups"/>
    <property type="evidence" value="ECO:0007669"/>
    <property type="project" value="InterPro"/>
</dbReference>
<feature type="domain" description="N-acetyltransferase" evidence="3">
    <location>
        <begin position="7"/>
        <end position="145"/>
    </location>
</feature>
<reference evidence="4 5" key="1">
    <citation type="submission" date="2019-07" db="EMBL/GenBank/DDBJ databases">
        <title>Full genome sequence of Luteimonas sp. Gr-4.</title>
        <authorList>
            <person name="Im W.-T."/>
        </authorList>
    </citation>
    <scope>NUCLEOTIDE SEQUENCE [LARGE SCALE GENOMIC DNA]</scope>
    <source>
        <strain evidence="4 5">Gr-4</strain>
    </source>
</reference>
<dbReference type="Pfam" id="PF25559">
    <property type="entry name" value="DUF7931"/>
    <property type="match status" value="1"/>
</dbReference>
<gene>
    <name evidence="4" type="ORF">FPZ22_13235</name>
</gene>
<dbReference type="CDD" id="cd04301">
    <property type="entry name" value="NAT_SF"/>
    <property type="match status" value="1"/>
</dbReference>
<dbReference type="PANTHER" id="PTHR43877:SF1">
    <property type="entry name" value="ACETYLTRANSFERASE"/>
    <property type="match status" value="1"/>
</dbReference>
<organism evidence="4 5">
    <name type="scientific">Luteimonas granuli</name>
    <dbReference type="NCBI Taxonomy" id="1176533"/>
    <lineage>
        <taxon>Bacteria</taxon>
        <taxon>Pseudomonadati</taxon>
        <taxon>Pseudomonadota</taxon>
        <taxon>Gammaproteobacteria</taxon>
        <taxon>Lysobacterales</taxon>
        <taxon>Lysobacteraceae</taxon>
        <taxon>Luteimonas</taxon>
    </lineage>
</organism>
<dbReference type="PANTHER" id="PTHR43877">
    <property type="entry name" value="AMINOALKYLPHOSPHONATE N-ACETYLTRANSFERASE-RELATED-RELATED"/>
    <property type="match status" value="1"/>
</dbReference>
<keyword evidence="2" id="KW-0012">Acyltransferase</keyword>
<keyword evidence="1 4" id="KW-0808">Transferase</keyword>
<evidence type="ECO:0000256" key="2">
    <source>
        <dbReference type="ARBA" id="ARBA00023315"/>
    </source>
</evidence>
<keyword evidence="5" id="KW-1185">Reference proteome</keyword>
<evidence type="ECO:0000259" key="3">
    <source>
        <dbReference type="PROSITE" id="PS51186"/>
    </source>
</evidence>
<dbReference type="RefSeq" id="WP_144893698.1">
    <property type="nucleotide sequence ID" value="NZ_CP042218.1"/>
</dbReference>
<dbReference type="Pfam" id="PF13673">
    <property type="entry name" value="Acetyltransf_10"/>
    <property type="match status" value="1"/>
</dbReference>
<evidence type="ECO:0000256" key="1">
    <source>
        <dbReference type="ARBA" id="ARBA00022679"/>
    </source>
</evidence>